<sequence>MADRSRPPIAMRRFLLAVLLLLPAAVLAEPPQQQWFTALLDGRKIGQLEAGRTLRDGTVHTTQRMALVLDRAGSRVTMESASEAVETPAGAPLSFANASRLSGSATRIDGTVAGGNATVRISGDHVDQVRQVPWPAGALLPEGLRLASLRAGLTPGTRYTALAFQDLTLDAIEITTVVGPRERVDLPGGARELVRLAQTLHFPGAPVATTAWVDEDLTAWKFIMPVLGADLTLLACERACAEAPNQTSDLFERLLMKSPRPLMPAELGDGLRYTLAARNGDAARLALPQTAEQRSERQDGRWRVEIRRDAGTGGGPAPVAADRAANDWLQSGAPEIVALARRGAGAGGDAAVRMQRLEGFVRGFITTKSLGVGYASALEVARKPEGDCTEHAVLLAALARADGIAARVVTGLAYAPGFAGTRDAFVPHAWVQAWTGDRWRSYDAALDGFDAGHIALAVGDGDPWRFYAGLDTLGNLVLEAVEPVASR</sequence>
<dbReference type="OrthoDB" id="9804872at2"/>
<dbReference type="SMART" id="SM00460">
    <property type="entry name" value="TGc"/>
    <property type="match status" value="1"/>
</dbReference>
<proteinExistence type="predicted"/>
<keyword evidence="4" id="KW-1185">Reference proteome</keyword>
<protein>
    <submittedName>
        <fullName evidence="3">Transglutaminase domain protein</fullName>
    </submittedName>
</protein>
<feature type="region of interest" description="Disordered" evidence="1">
    <location>
        <begin position="289"/>
        <end position="321"/>
    </location>
</feature>
<dbReference type="InterPro" id="IPR038765">
    <property type="entry name" value="Papain-like_cys_pep_sf"/>
</dbReference>
<dbReference type="SUPFAM" id="SSF54001">
    <property type="entry name" value="Cysteine proteinases"/>
    <property type="match status" value="1"/>
</dbReference>
<feature type="domain" description="Transglutaminase-like" evidence="2">
    <location>
        <begin position="380"/>
        <end position="446"/>
    </location>
</feature>
<feature type="compositionally biased region" description="Basic and acidic residues" evidence="1">
    <location>
        <begin position="293"/>
        <end position="310"/>
    </location>
</feature>
<name>A0A160DUS2_9GAMM</name>
<dbReference type="EMBL" id="CP015249">
    <property type="protein sequence ID" value="ANB18235.1"/>
    <property type="molecule type" value="Genomic_DNA"/>
</dbReference>
<evidence type="ECO:0000313" key="3">
    <source>
        <dbReference type="EMBL" id="ANB18235.1"/>
    </source>
</evidence>
<dbReference type="Gene3D" id="3.10.620.30">
    <property type="match status" value="1"/>
</dbReference>
<dbReference type="AlphaFoldDB" id="A0A160DUS2"/>
<dbReference type="Proteomes" id="UP000076830">
    <property type="component" value="Chromosome"/>
</dbReference>
<dbReference type="InterPro" id="IPR002931">
    <property type="entry name" value="Transglutaminase-like"/>
</dbReference>
<dbReference type="PATRIC" id="fig|1300342.3.peg.2167"/>
<evidence type="ECO:0000256" key="1">
    <source>
        <dbReference type="SAM" id="MobiDB-lite"/>
    </source>
</evidence>
<dbReference type="STRING" id="1300342.I596_2223"/>
<gene>
    <name evidence="3" type="ORF">I596_2223</name>
</gene>
<dbReference type="PANTHER" id="PTHR33490:SF3">
    <property type="entry name" value="CONSERVED INTEGRAL MEMBRANE PROTEIN"/>
    <property type="match status" value="1"/>
</dbReference>
<evidence type="ECO:0000259" key="2">
    <source>
        <dbReference type="SMART" id="SM00460"/>
    </source>
</evidence>
<dbReference type="KEGG" id="dko:I596_2223"/>
<evidence type="ECO:0000313" key="4">
    <source>
        <dbReference type="Proteomes" id="UP000076830"/>
    </source>
</evidence>
<organism evidence="3 4">
    <name type="scientific">Dokdonella koreensis DS-123</name>
    <dbReference type="NCBI Taxonomy" id="1300342"/>
    <lineage>
        <taxon>Bacteria</taxon>
        <taxon>Pseudomonadati</taxon>
        <taxon>Pseudomonadota</taxon>
        <taxon>Gammaproteobacteria</taxon>
        <taxon>Lysobacterales</taxon>
        <taxon>Rhodanobacteraceae</taxon>
        <taxon>Dokdonella</taxon>
    </lineage>
</organism>
<accession>A0A160DUS2</accession>
<dbReference type="Pfam" id="PF01841">
    <property type="entry name" value="Transglut_core"/>
    <property type="match status" value="1"/>
</dbReference>
<reference evidence="3 4" key="1">
    <citation type="submission" date="2016-04" db="EMBL/GenBank/DDBJ databases">
        <title>Complete genome sequence of Dokdonella koreensis DS-123T.</title>
        <authorList>
            <person name="Kim J.F."/>
            <person name="Lee H."/>
            <person name="Kwak M.-J."/>
        </authorList>
    </citation>
    <scope>NUCLEOTIDE SEQUENCE [LARGE SCALE GENOMIC DNA]</scope>
    <source>
        <strain evidence="3 4">DS-123</strain>
    </source>
</reference>
<dbReference type="PANTHER" id="PTHR33490">
    <property type="entry name" value="BLR5614 PROTEIN-RELATED"/>
    <property type="match status" value="1"/>
</dbReference>